<organism evidence="2 3">
    <name type="scientific">Collybiopsis confluens</name>
    <dbReference type="NCBI Taxonomy" id="2823264"/>
    <lineage>
        <taxon>Eukaryota</taxon>
        <taxon>Fungi</taxon>
        <taxon>Dikarya</taxon>
        <taxon>Basidiomycota</taxon>
        <taxon>Agaricomycotina</taxon>
        <taxon>Agaricomycetes</taxon>
        <taxon>Agaricomycetidae</taxon>
        <taxon>Agaricales</taxon>
        <taxon>Marasmiineae</taxon>
        <taxon>Omphalotaceae</taxon>
        <taxon>Collybiopsis</taxon>
    </lineage>
</organism>
<feature type="region of interest" description="Disordered" evidence="1">
    <location>
        <begin position="1"/>
        <end position="116"/>
    </location>
</feature>
<feature type="compositionally biased region" description="Polar residues" evidence="1">
    <location>
        <begin position="106"/>
        <end position="116"/>
    </location>
</feature>
<dbReference type="EMBL" id="JAACJN010000248">
    <property type="protein sequence ID" value="KAF5355608.1"/>
    <property type="molecule type" value="Genomic_DNA"/>
</dbReference>
<reference evidence="2 3" key="1">
    <citation type="journal article" date="2020" name="ISME J.">
        <title>Uncovering the hidden diversity of litter-decomposition mechanisms in mushroom-forming fungi.</title>
        <authorList>
            <person name="Floudas D."/>
            <person name="Bentzer J."/>
            <person name="Ahren D."/>
            <person name="Johansson T."/>
            <person name="Persson P."/>
            <person name="Tunlid A."/>
        </authorList>
    </citation>
    <scope>NUCLEOTIDE SEQUENCE [LARGE SCALE GENOMIC DNA]</scope>
    <source>
        <strain evidence="2 3">CBS 406.79</strain>
    </source>
</reference>
<dbReference type="Proteomes" id="UP000518752">
    <property type="component" value="Unassembled WGS sequence"/>
</dbReference>
<feature type="compositionally biased region" description="Polar residues" evidence="1">
    <location>
        <begin position="9"/>
        <end position="25"/>
    </location>
</feature>
<protein>
    <submittedName>
        <fullName evidence="2">Uncharacterized protein</fullName>
    </submittedName>
</protein>
<gene>
    <name evidence="2" type="ORF">D9757_012909</name>
</gene>
<name>A0A8H5D984_9AGAR</name>
<dbReference type="AlphaFoldDB" id="A0A8H5D984"/>
<sequence>MPPLGSEPGLTSTRDTAFSLGSQPSEPLWGSFSIPPASKNVVTSPANAAASSIPTIPPISTTASTAGPSALSPSPSSTTRSKPPTPTLTIPNSTLSLFPHPHQFSRHSNPQQSQSR</sequence>
<keyword evidence="3" id="KW-1185">Reference proteome</keyword>
<evidence type="ECO:0000313" key="3">
    <source>
        <dbReference type="Proteomes" id="UP000518752"/>
    </source>
</evidence>
<comment type="caution">
    <text evidence="2">The sequence shown here is derived from an EMBL/GenBank/DDBJ whole genome shotgun (WGS) entry which is preliminary data.</text>
</comment>
<evidence type="ECO:0000256" key="1">
    <source>
        <dbReference type="SAM" id="MobiDB-lite"/>
    </source>
</evidence>
<evidence type="ECO:0000313" key="2">
    <source>
        <dbReference type="EMBL" id="KAF5355608.1"/>
    </source>
</evidence>
<accession>A0A8H5D984</accession>
<feature type="compositionally biased region" description="Low complexity" evidence="1">
    <location>
        <begin position="43"/>
        <end position="82"/>
    </location>
</feature>
<proteinExistence type="predicted"/>